<dbReference type="EMBL" id="FOCV01000023">
    <property type="protein sequence ID" value="SEO72607.1"/>
    <property type="molecule type" value="Genomic_DNA"/>
</dbReference>
<dbReference type="CDD" id="cd07302">
    <property type="entry name" value="CHD"/>
    <property type="match status" value="1"/>
</dbReference>
<dbReference type="Gene3D" id="3.30.70.1230">
    <property type="entry name" value="Nucleotide cyclase"/>
    <property type="match status" value="1"/>
</dbReference>
<organism evidence="2 3">
    <name type="scientific">Rhizobium tibeticum</name>
    <dbReference type="NCBI Taxonomy" id="501024"/>
    <lineage>
        <taxon>Bacteria</taxon>
        <taxon>Pseudomonadati</taxon>
        <taxon>Pseudomonadota</taxon>
        <taxon>Alphaproteobacteria</taxon>
        <taxon>Hyphomicrobiales</taxon>
        <taxon>Rhizobiaceae</taxon>
        <taxon>Rhizobium/Agrobacterium group</taxon>
        <taxon>Rhizobium</taxon>
    </lineage>
</organism>
<proteinExistence type="predicted"/>
<protein>
    <submittedName>
        <fullName evidence="2">Adenylate cyclase</fullName>
    </submittedName>
</protein>
<sequence length="398" mass="44464">MLETMGVELDLRFRVQILDWLAAGVRYQPRGEKVFAELCARIVACGIPLSRATLHLRVHHPQWLGTRMTWMRGQSDASVQTIAYDVEATDVFLRSPFRVAIDSGKRVRQKLQINGPHIFAVYEELKHEGHTDYVAWPLDHTQGRRHLITFATDRPDGFSDQELALLDTLMPWYSLVTEIRVKDQLARTLLETYVGAHASDEILHGAITRGSRETIIAAILICDLRNFTRLSDSLPRDELIEILNRYFDVVAEPIERHGGEILKFIGDGLLAVFPMDGADACQHLLAAVQEGYQSASCLRRTAEVVRFGTGIHLGEVMYGNIGSKKRLDFTVIGSAVNLAFKLEALTKTLNRPVLLSGDFVQAAACFDQTDYLGPQRVSGFDAPIGVHALRLNASQMPC</sequence>
<dbReference type="PANTHER" id="PTHR43081:SF11">
    <property type="entry name" value="BLR2264 PROTEIN"/>
    <property type="match status" value="1"/>
</dbReference>
<gene>
    <name evidence="2" type="ORF">SAMN05216228_102316</name>
</gene>
<evidence type="ECO:0000313" key="2">
    <source>
        <dbReference type="EMBL" id="SEO72607.1"/>
    </source>
</evidence>
<dbReference type="SUPFAM" id="SSF55073">
    <property type="entry name" value="Nucleotide cyclase"/>
    <property type="match status" value="1"/>
</dbReference>
<keyword evidence="3" id="KW-1185">Reference proteome</keyword>
<dbReference type="Proteomes" id="UP000198939">
    <property type="component" value="Unassembled WGS sequence"/>
</dbReference>
<dbReference type="InterPro" id="IPR029787">
    <property type="entry name" value="Nucleotide_cyclase"/>
</dbReference>
<reference evidence="2 3" key="1">
    <citation type="submission" date="2016-10" db="EMBL/GenBank/DDBJ databases">
        <authorList>
            <person name="Varghese N."/>
            <person name="Submissions S."/>
        </authorList>
    </citation>
    <scope>NUCLEOTIDE SEQUENCE [LARGE SCALE GENOMIC DNA]</scope>
    <source>
        <strain evidence="2 3">CGMCC 1.7071</strain>
    </source>
</reference>
<evidence type="ECO:0000259" key="1">
    <source>
        <dbReference type="PROSITE" id="PS50125"/>
    </source>
</evidence>
<feature type="domain" description="Guanylate cyclase" evidence="1">
    <location>
        <begin position="218"/>
        <end position="343"/>
    </location>
</feature>
<dbReference type="PANTHER" id="PTHR43081">
    <property type="entry name" value="ADENYLATE CYCLASE, TERMINAL-DIFFERENTIATION SPECIFIC-RELATED"/>
    <property type="match status" value="1"/>
</dbReference>
<dbReference type="InterPro" id="IPR001054">
    <property type="entry name" value="A/G_cyclase"/>
</dbReference>
<evidence type="ECO:0000313" key="3">
    <source>
        <dbReference type="Proteomes" id="UP000198939"/>
    </source>
</evidence>
<dbReference type="Pfam" id="PF00211">
    <property type="entry name" value="Guanylate_cyc"/>
    <property type="match status" value="1"/>
</dbReference>
<dbReference type="PROSITE" id="PS50125">
    <property type="entry name" value="GUANYLATE_CYCLASE_2"/>
    <property type="match status" value="1"/>
</dbReference>
<comment type="caution">
    <text evidence="2">The sequence shown here is derived from an EMBL/GenBank/DDBJ whole genome shotgun (WGS) entry which is preliminary data.</text>
</comment>
<dbReference type="InterPro" id="IPR050697">
    <property type="entry name" value="Adenylyl/Guanylyl_Cyclase_3/4"/>
</dbReference>
<name>A0ABY1AS11_9HYPH</name>
<accession>A0ABY1AS11</accession>
<dbReference type="SMART" id="SM00044">
    <property type="entry name" value="CYCc"/>
    <property type="match status" value="1"/>
</dbReference>